<keyword evidence="8" id="KW-0810">Translation regulation</keyword>
<comment type="subcellular location">
    <subcellularLocation>
        <location evidence="2">Cytoplasm</location>
    </subcellularLocation>
    <subcellularLocation>
        <location evidence="1">Nucleus</location>
    </subcellularLocation>
</comment>
<feature type="compositionally biased region" description="Acidic residues" evidence="13">
    <location>
        <begin position="192"/>
        <end position="204"/>
    </location>
</feature>
<reference evidence="15 16" key="1">
    <citation type="submission" date="2014-04" db="EMBL/GenBank/DDBJ databases">
        <authorList>
            <consortium name="DOE Joint Genome Institute"/>
            <person name="Kuo A."/>
            <person name="Tarkka M."/>
            <person name="Buscot F."/>
            <person name="Kohler A."/>
            <person name="Nagy L.G."/>
            <person name="Floudas D."/>
            <person name="Copeland A."/>
            <person name="Barry K.W."/>
            <person name="Cichocki N."/>
            <person name="Veneault-Fourrey C."/>
            <person name="LaButti K."/>
            <person name="Lindquist E.A."/>
            <person name="Lipzen A."/>
            <person name="Lundell T."/>
            <person name="Morin E."/>
            <person name="Murat C."/>
            <person name="Sun H."/>
            <person name="Tunlid A."/>
            <person name="Henrissat B."/>
            <person name="Grigoriev I.V."/>
            <person name="Hibbett D.S."/>
            <person name="Martin F."/>
            <person name="Nordberg H.P."/>
            <person name="Cantor M.N."/>
            <person name="Hua S.X."/>
        </authorList>
    </citation>
    <scope>NUCLEOTIDE SEQUENCE [LARGE SCALE GENOMIC DNA]</scope>
    <source>
        <strain evidence="15 16">F 1598</strain>
    </source>
</reference>
<evidence type="ECO:0000256" key="6">
    <source>
        <dbReference type="ARBA" id="ARBA00022664"/>
    </source>
</evidence>
<dbReference type="InterPro" id="IPR018545">
    <property type="entry name" value="Btz_dom"/>
</dbReference>
<accession>A0A0C3G4R2</accession>
<protein>
    <recommendedName>
        <fullName evidence="14">Btz domain-containing protein</fullName>
    </recommendedName>
</protein>
<feature type="compositionally biased region" description="Polar residues" evidence="13">
    <location>
        <begin position="755"/>
        <end position="804"/>
    </location>
</feature>
<gene>
    <name evidence="15" type="ORF">PILCRDRAFT_811752</name>
</gene>
<dbReference type="GO" id="GO:0008380">
    <property type="term" value="P:RNA splicing"/>
    <property type="evidence" value="ECO:0007669"/>
    <property type="project" value="UniProtKB-KW"/>
</dbReference>
<dbReference type="GO" id="GO:0005737">
    <property type="term" value="C:cytoplasm"/>
    <property type="evidence" value="ECO:0007669"/>
    <property type="project" value="UniProtKB-SubCell"/>
</dbReference>
<feature type="compositionally biased region" description="Gly residues" evidence="13">
    <location>
        <begin position="352"/>
        <end position="361"/>
    </location>
</feature>
<feature type="region of interest" description="Disordered" evidence="13">
    <location>
        <begin position="274"/>
        <end position="311"/>
    </location>
</feature>
<dbReference type="GO" id="GO:0006417">
    <property type="term" value="P:regulation of translation"/>
    <property type="evidence" value="ECO:0007669"/>
    <property type="project" value="UniProtKB-KW"/>
</dbReference>
<reference evidence="16" key="2">
    <citation type="submission" date="2015-01" db="EMBL/GenBank/DDBJ databases">
        <title>Evolutionary Origins and Diversification of the Mycorrhizal Mutualists.</title>
        <authorList>
            <consortium name="DOE Joint Genome Institute"/>
            <consortium name="Mycorrhizal Genomics Consortium"/>
            <person name="Kohler A."/>
            <person name="Kuo A."/>
            <person name="Nagy L.G."/>
            <person name="Floudas D."/>
            <person name="Copeland A."/>
            <person name="Barry K.W."/>
            <person name="Cichocki N."/>
            <person name="Veneault-Fourrey C."/>
            <person name="LaButti K."/>
            <person name="Lindquist E.A."/>
            <person name="Lipzen A."/>
            <person name="Lundell T."/>
            <person name="Morin E."/>
            <person name="Murat C."/>
            <person name="Riley R."/>
            <person name="Ohm R."/>
            <person name="Sun H."/>
            <person name="Tunlid A."/>
            <person name="Henrissat B."/>
            <person name="Grigoriev I.V."/>
            <person name="Hibbett D.S."/>
            <person name="Martin F."/>
        </authorList>
    </citation>
    <scope>NUCLEOTIDE SEQUENCE [LARGE SCALE GENOMIC DNA]</scope>
    <source>
        <strain evidence="16">F 1598</strain>
    </source>
</reference>
<keyword evidence="16" id="KW-1185">Reference proteome</keyword>
<organism evidence="15 16">
    <name type="scientific">Piloderma croceum (strain F 1598)</name>
    <dbReference type="NCBI Taxonomy" id="765440"/>
    <lineage>
        <taxon>Eukaryota</taxon>
        <taxon>Fungi</taxon>
        <taxon>Dikarya</taxon>
        <taxon>Basidiomycota</taxon>
        <taxon>Agaricomycotina</taxon>
        <taxon>Agaricomycetes</taxon>
        <taxon>Agaricomycetidae</taxon>
        <taxon>Atheliales</taxon>
        <taxon>Atheliaceae</taxon>
        <taxon>Piloderma</taxon>
    </lineage>
</organism>
<evidence type="ECO:0000256" key="10">
    <source>
        <dbReference type="ARBA" id="ARBA00023161"/>
    </source>
</evidence>
<dbReference type="InParanoid" id="A0A0C3G4R2"/>
<sequence length="862" mass="93236">MPAPVALSPTAHTSNKATGSKPRAPPRSKKTRVVRRRGRAKDTLESDDEIEREVGTDSDTDDDQSSVDSASDSDTEPASEDVLPNGHARVLTPNLTQSSAEMVSVAQAHSEPKMSMNGDQGSFFAGAPGNWSEMVADENVNGPADLPVIDFADFDGRPDPHRPRKAQRGAMKPSIARKTSAPVSVPSAPASLDDDEEDALDSEEPIASTSRQSFPRRAPGQTARQAYQQRLDKDPSYVPTVGEFWGHDDRLLDKDLRSLSGWWRGRWQGRGRGRGGFDRGFARGRGRGGHFGHQVPPRPSNQDTQVGGQGTDAVDAAPPIEKAWTHDGFEEMKQREDNHRPVQQPSAQPVRGMGGFRGGRGAFTPGSRGRGVARGGFTPSPIRPNTALPFVPPAGRTWFAMKPERVWTKQHDGFLHVDPALKPRPGQGQGISVKLPGTAGQVIRVPPGSLDTSKPSVARASTFGAIGSEDGEKLFVVRLPKRVGKEKQPVQASTMESFTTVEEPPVDDGFTVGRRPIIRPSIPDSQTTAAASSVNQLTSHLEPAQAAESSKLFRPASPPHFATSLPESAASLSVHTDAQGWIQPNPAPLQSSDQHADHMEISPMVDGHLPPPVLPPAQTSYTPVPQVSPRYGSPYGYSPGLPPGVAMNQQGVPYEVSTGRAVYYQAPQQVYNPRPVMHTHMAPPGIPFVPGHMRHPATASPDFLAPPHTPPVNGFIDPSTGTPIFSMPRQSSRIEIRAPAEQAVSPKTVRRPSALRTTATAFEPQRSTSDNQDQSYFPNIMAPQTNESYAPHHNSNGGHPSISAAQSQTMDAGVMGYPPYQQQYYYPPEHYNYSQYVDMSQISQYDMYPSDPNAASQPAAYY</sequence>
<feature type="region of interest" description="Disordered" evidence="13">
    <location>
        <begin position="1"/>
        <end position="121"/>
    </location>
</feature>
<keyword evidence="10" id="KW-0866">Nonsense-mediated mRNA decay</keyword>
<dbReference type="HOGENOM" id="CLU_007059_0_0_1"/>
<proteinExistence type="inferred from homology"/>
<evidence type="ECO:0000256" key="11">
    <source>
        <dbReference type="ARBA" id="ARBA00023187"/>
    </source>
</evidence>
<name>A0A0C3G4R2_PILCF</name>
<evidence type="ECO:0000256" key="2">
    <source>
        <dbReference type="ARBA" id="ARBA00004496"/>
    </source>
</evidence>
<feature type="compositionally biased region" description="Basic residues" evidence="13">
    <location>
        <begin position="24"/>
        <end position="39"/>
    </location>
</feature>
<feature type="region of interest" description="Disordered" evidence="13">
    <location>
        <begin position="740"/>
        <end position="804"/>
    </location>
</feature>
<keyword evidence="9" id="KW-0694">RNA-binding</keyword>
<keyword evidence="11" id="KW-0508">mRNA splicing</keyword>
<dbReference type="GO" id="GO:0051028">
    <property type="term" value="P:mRNA transport"/>
    <property type="evidence" value="ECO:0007669"/>
    <property type="project" value="UniProtKB-KW"/>
</dbReference>
<dbReference type="GO" id="GO:0035145">
    <property type="term" value="C:exon-exon junction complex"/>
    <property type="evidence" value="ECO:0007669"/>
    <property type="project" value="InterPro"/>
</dbReference>
<dbReference type="OrthoDB" id="3361414at2759"/>
<feature type="region of interest" description="Disordered" evidence="13">
    <location>
        <begin position="335"/>
        <end position="388"/>
    </location>
</feature>
<evidence type="ECO:0000313" key="15">
    <source>
        <dbReference type="EMBL" id="KIM91240.1"/>
    </source>
</evidence>
<evidence type="ECO:0000256" key="4">
    <source>
        <dbReference type="ARBA" id="ARBA00022448"/>
    </source>
</evidence>
<dbReference type="GO" id="GO:0000184">
    <property type="term" value="P:nuclear-transcribed mRNA catabolic process, nonsense-mediated decay"/>
    <property type="evidence" value="ECO:0007669"/>
    <property type="project" value="UniProtKB-KW"/>
</dbReference>
<comment type="similarity">
    <text evidence="3">Belongs to the CASC3 family.</text>
</comment>
<evidence type="ECO:0000256" key="9">
    <source>
        <dbReference type="ARBA" id="ARBA00022884"/>
    </source>
</evidence>
<feature type="region of interest" description="Disordered" evidence="13">
    <location>
        <begin position="152"/>
        <end position="237"/>
    </location>
</feature>
<dbReference type="AlphaFoldDB" id="A0A0C3G4R2"/>
<dbReference type="GO" id="GO:0003729">
    <property type="term" value="F:mRNA binding"/>
    <property type="evidence" value="ECO:0007669"/>
    <property type="project" value="InterPro"/>
</dbReference>
<feature type="region of interest" description="Disordered" evidence="13">
    <location>
        <begin position="502"/>
        <end position="547"/>
    </location>
</feature>
<evidence type="ECO:0000256" key="3">
    <source>
        <dbReference type="ARBA" id="ARBA00009548"/>
    </source>
</evidence>
<dbReference type="Pfam" id="PF09405">
    <property type="entry name" value="Btz"/>
    <property type="match status" value="1"/>
</dbReference>
<evidence type="ECO:0000313" key="16">
    <source>
        <dbReference type="Proteomes" id="UP000054166"/>
    </source>
</evidence>
<evidence type="ECO:0000256" key="1">
    <source>
        <dbReference type="ARBA" id="ARBA00004123"/>
    </source>
</evidence>
<feature type="compositionally biased region" description="Low complexity" evidence="13">
    <location>
        <begin position="180"/>
        <end position="191"/>
    </location>
</feature>
<feature type="compositionally biased region" description="Polar residues" evidence="13">
    <location>
        <begin position="523"/>
        <end position="539"/>
    </location>
</feature>
<dbReference type="GO" id="GO:0006397">
    <property type="term" value="P:mRNA processing"/>
    <property type="evidence" value="ECO:0007669"/>
    <property type="project" value="UniProtKB-KW"/>
</dbReference>
<evidence type="ECO:0000256" key="12">
    <source>
        <dbReference type="ARBA" id="ARBA00023242"/>
    </source>
</evidence>
<keyword evidence="6" id="KW-0507">mRNA processing</keyword>
<dbReference type="EMBL" id="KN832972">
    <property type="protein sequence ID" value="KIM91240.1"/>
    <property type="molecule type" value="Genomic_DNA"/>
</dbReference>
<evidence type="ECO:0000256" key="5">
    <source>
        <dbReference type="ARBA" id="ARBA00022490"/>
    </source>
</evidence>
<evidence type="ECO:0000256" key="8">
    <source>
        <dbReference type="ARBA" id="ARBA00022845"/>
    </source>
</evidence>
<keyword evidence="5" id="KW-0963">Cytoplasm</keyword>
<feature type="compositionally biased region" description="Acidic residues" evidence="13">
    <location>
        <begin position="45"/>
        <end position="79"/>
    </location>
</feature>
<evidence type="ECO:0000259" key="14">
    <source>
        <dbReference type="Pfam" id="PF09405"/>
    </source>
</evidence>
<keyword evidence="4" id="KW-0813">Transport</keyword>
<evidence type="ECO:0000256" key="7">
    <source>
        <dbReference type="ARBA" id="ARBA00022816"/>
    </source>
</evidence>
<keyword evidence="7" id="KW-0509">mRNA transport</keyword>
<evidence type="ECO:0000256" key="13">
    <source>
        <dbReference type="SAM" id="MobiDB-lite"/>
    </source>
</evidence>
<dbReference type="STRING" id="765440.A0A0C3G4R2"/>
<keyword evidence="12" id="KW-0539">Nucleus</keyword>
<dbReference type="Proteomes" id="UP000054166">
    <property type="component" value="Unassembled WGS sequence"/>
</dbReference>
<feature type="domain" description="Btz" evidence="14">
    <location>
        <begin position="221"/>
        <end position="340"/>
    </location>
</feature>